<dbReference type="GO" id="GO:0004497">
    <property type="term" value="F:monooxygenase activity"/>
    <property type="evidence" value="ECO:0007669"/>
    <property type="project" value="UniProtKB-KW"/>
</dbReference>
<keyword evidence="6 8" id="KW-0408">Iron</keyword>
<dbReference type="OrthoDB" id="1055148at2759"/>
<keyword evidence="10" id="KW-1185">Reference proteome</keyword>
<evidence type="ECO:0008006" key="11">
    <source>
        <dbReference type="Google" id="ProtNLM"/>
    </source>
</evidence>
<dbReference type="PANTHER" id="PTHR47950:SF49">
    <property type="entry name" value="CYTOCHROME P450"/>
    <property type="match status" value="1"/>
</dbReference>
<dbReference type="GO" id="GO:0005506">
    <property type="term" value="F:iron ion binding"/>
    <property type="evidence" value="ECO:0007669"/>
    <property type="project" value="InterPro"/>
</dbReference>
<dbReference type="GO" id="GO:0020037">
    <property type="term" value="F:heme binding"/>
    <property type="evidence" value="ECO:0007669"/>
    <property type="project" value="InterPro"/>
</dbReference>
<keyword evidence="3 8" id="KW-0349">Heme</keyword>
<dbReference type="SUPFAM" id="SSF48264">
    <property type="entry name" value="Cytochrome P450"/>
    <property type="match status" value="1"/>
</dbReference>
<dbReference type="GO" id="GO:0016705">
    <property type="term" value="F:oxidoreductase activity, acting on paired donors, with incorporation or reduction of molecular oxygen"/>
    <property type="evidence" value="ECO:0007669"/>
    <property type="project" value="InterPro"/>
</dbReference>
<comment type="similarity">
    <text evidence="2">Belongs to the cytochrome P450 family.</text>
</comment>
<dbReference type="InterPro" id="IPR036396">
    <property type="entry name" value="Cyt_P450_sf"/>
</dbReference>
<dbReference type="Proteomes" id="UP000631114">
    <property type="component" value="Unassembled WGS sequence"/>
</dbReference>
<dbReference type="PRINTS" id="PR00463">
    <property type="entry name" value="EP450I"/>
</dbReference>
<dbReference type="GO" id="GO:0044550">
    <property type="term" value="P:secondary metabolite biosynthetic process"/>
    <property type="evidence" value="ECO:0007669"/>
    <property type="project" value="UniProtKB-ARBA"/>
</dbReference>
<dbReference type="Gene3D" id="1.10.630.10">
    <property type="entry name" value="Cytochrome P450"/>
    <property type="match status" value="1"/>
</dbReference>
<name>A0A835M8M3_9MAGN</name>
<dbReference type="InterPro" id="IPR001128">
    <property type="entry name" value="Cyt_P450"/>
</dbReference>
<accession>A0A835M8M3</accession>
<reference evidence="9 10" key="1">
    <citation type="submission" date="2020-10" db="EMBL/GenBank/DDBJ databases">
        <title>The Coptis chinensis genome and diversification of protoberbering-type alkaloids.</title>
        <authorList>
            <person name="Wang B."/>
            <person name="Shu S."/>
            <person name="Song C."/>
            <person name="Liu Y."/>
        </authorList>
    </citation>
    <scope>NUCLEOTIDE SEQUENCE [LARGE SCALE GENOMIC DNA]</scope>
    <source>
        <strain evidence="9">HL-2020</strain>
        <tissue evidence="9">Leaf</tissue>
    </source>
</reference>
<keyword evidence="7" id="KW-0503">Monooxygenase</keyword>
<evidence type="ECO:0000256" key="5">
    <source>
        <dbReference type="ARBA" id="ARBA00023002"/>
    </source>
</evidence>
<protein>
    <recommendedName>
        <fullName evidence="11">Cytochrome P450</fullName>
    </recommendedName>
</protein>
<dbReference type="InterPro" id="IPR002401">
    <property type="entry name" value="Cyt_P450_E_grp-I"/>
</dbReference>
<evidence type="ECO:0000313" key="9">
    <source>
        <dbReference type="EMBL" id="KAF9623708.1"/>
    </source>
</evidence>
<evidence type="ECO:0000256" key="3">
    <source>
        <dbReference type="ARBA" id="ARBA00022617"/>
    </source>
</evidence>
<dbReference type="EMBL" id="JADFTS010000001">
    <property type="protein sequence ID" value="KAF9623708.1"/>
    <property type="molecule type" value="Genomic_DNA"/>
</dbReference>
<sequence length="92" mass="10776">MWRLHPPASLVPHRALETCKIMNYKIPKGPHVCVNLWALGRDPKTWEDPLTFNPSQFLDSNIDFKGNDFELIPFSAGRLICPGYLWLLHWFR</sequence>
<dbReference type="Pfam" id="PF00067">
    <property type="entry name" value="p450"/>
    <property type="match status" value="1"/>
</dbReference>
<evidence type="ECO:0000256" key="4">
    <source>
        <dbReference type="ARBA" id="ARBA00022723"/>
    </source>
</evidence>
<comment type="cofactor">
    <cofactor evidence="1 8">
        <name>heme</name>
        <dbReference type="ChEBI" id="CHEBI:30413"/>
    </cofactor>
</comment>
<evidence type="ECO:0000256" key="1">
    <source>
        <dbReference type="ARBA" id="ARBA00001971"/>
    </source>
</evidence>
<keyword evidence="4 8" id="KW-0479">Metal-binding</keyword>
<evidence type="ECO:0000313" key="10">
    <source>
        <dbReference type="Proteomes" id="UP000631114"/>
    </source>
</evidence>
<organism evidence="9 10">
    <name type="scientific">Coptis chinensis</name>
    <dbReference type="NCBI Taxonomy" id="261450"/>
    <lineage>
        <taxon>Eukaryota</taxon>
        <taxon>Viridiplantae</taxon>
        <taxon>Streptophyta</taxon>
        <taxon>Embryophyta</taxon>
        <taxon>Tracheophyta</taxon>
        <taxon>Spermatophyta</taxon>
        <taxon>Magnoliopsida</taxon>
        <taxon>Ranunculales</taxon>
        <taxon>Ranunculaceae</taxon>
        <taxon>Coptidoideae</taxon>
        <taxon>Coptis</taxon>
    </lineage>
</organism>
<evidence type="ECO:0000256" key="6">
    <source>
        <dbReference type="ARBA" id="ARBA00023004"/>
    </source>
</evidence>
<proteinExistence type="inferred from homology"/>
<evidence type="ECO:0000256" key="2">
    <source>
        <dbReference type="ARBA" id="ARBA00010617"/>
    </source>
</evidence>
<gene>
    <name evidence="9" type="ORF">IFM89_004088</name>
</gene>
<comment type="caution">
    <text evidence="9">The sequence shown here is derived from an EMBL/GenBank/DDBJ whole genome shotgun (WGS) entry which is preliminary data.</text>
</comment>
<evidence type="ECO:0000256" key="7">
    <source>
        <dbReference type="ARBA" id="ARBA00023033"/>
    </source>
</evidence>
<evidence type="ECO:0000256" key="8">
    <source>
        <dbReference type="PIRSR" id="PIRSR602401-1"/>
    </source>
</evidence>
<feature type="binding site" description="axial binding residue" evidence="8">
    <location>
        <position position="81"/>
    </location>
    <ligand>
        <name>heme</name>
        <dbReference type="ChEBI" id="CHEBI:30413"/>
    </ligand>
    <ligandPart>
        <name>Fe</name>
        <dbReference type="ChEBI" id="CHEBI:18248"/>
    </ligandPart>
</feature>
<keyword evidence="5" id="KW-0560">Oxidoreductase</keyword>
<dbReference type="AlphaFoldDB" id="A0A835M8M3"/>
<dbReference type="PANTHER" id="PTHR47950">
    <property type="entry name" value="CYTOCHROME P450, FAMILY 76, SUBFAMILY C, POLYPEPTIDE 5-RELATED"/>
    <property type="match status" value="1"/>
</dbReference>